<dbReference type="AlphaFoldDB" id="A0A7T5UGZ7"/>
<dbReference type="Proteomes" id="UP000595362">
    <property type="component" value="Chromosome"/>
</dbReference>
<gene>
    <name evidence="2" type="ORF">HYS17_10290</name>
</gene>
<dbReference type="InterPro" id="IPR019301">
    <property type="entry name" value="Flagellar_prot_FlgJ_N"/>
</dbReference>
<evidence type="ECO:0000313" key="3">
    <source>
        <dbReference type="Proteomes" id="UP000595362"/>
    </source>
</evidence>
<accession>A0A7T5UGZ7</accession>
<protein>
    <submittedName>
        <fullName evidence="2">Rod-binding protein</fullName>
    </submittedName>
</protein>
<dbReference type="Pfam" id="PF10135">
    <property type="entry name" value="Rod-binding"/>
    <property type="match status" value="1"/>
</dbReference>
<sequence length="128" mass="14424">MNDLSIMTSTPHLEIKTSNAGLFRKLQEPRTTRVPPQDYSGLDIKNLEQIEAKARDFEAVYLAEMMKPLFESVEVDPLFGGGKAEEIYRGMMVQEYGKKIAETNSIGLADFVKGELIRIQQEAQDGKQ</sequence>
<feature type="domain" description="Flagellar protein FlgJ N-terminal" evidence="1">
    <location>
        <begin position="74"/>
        <end position="111"/>
    </location>
</feature>
<evidence type="ECO:0000313" key="2">
    <source>
        <dbReference type="EMBL" id="QQG35875.1"/>
    </source>
</evidence>
<organism evidence="2 3">
    <name type="scientific">Micavibrio aeruginosavorus</name>
    <dbReference type="NCBI Taxonomy" id="349221"/>
    <lineage>
        <taxon>Bacteria</taxon>
        <taxon>Pseudomonadati</taxon>
        <taxon>Bdellovibrionota</taxon>
        <taxon>Bdellovibrionia</taxon>
        <taxon>Bdellovibrionales</taxon>
        <taxon>Pseudobdellovibrionaceae</taxon>
        <taxon>Micavibrio</taxon>
    </lineage>
</organism>
<reference evidence="2 3" key="1">
    <citation type="submission" date="2020-07" db="EMBL/GenBank/DDBJ databases">
        <title>Huge and variable diversity of episymbiotic CPR bacteria and DPANN archaea in groundwater ecosystems.</title>
        <authorList>
            <person name="He C.Y."/>
            <person name="Keren R."/>
            <person name="Whittaker M."/>
            <person name="Farag I.F."/>
            <person name="Doudna J."/>
            <person name="Cate J.H.D."/>
            <person name="Banfield J.F."/>
        </authorList>
    </citation>
    <scope>NUCLEOTIDE SEQUENCE [LARGE SCALE GENOMIC DNA]</scope>
    <source>
        <strain evidence="2">NC_groundwater_70_Ag_B-0.1um_54_66</strain>
    </source>
</reference>
<proteinExistence type="predicted"/>
<dbReference type="EMBL" id="CP066681">
    <property type="protein sequence ID" value="QQG35875.1"/>
    <property type="molecule type" value="Genomic_DNA"/>
</dbReference>
<name>A0A7T5UGZ7_9BACT</name>
<evidence type="ECO:0000259" key="1">
    <source>
        <dbReference type="Pfam" id="PF10135"/>
    </source>
</evidence>